<accession>A0ABZ1NKU1</accession>
<gene>
    <name evidence="1" type="ORF">OHB29_04505</name>
</gene>
<evidence type="ECO:0000313" key="2">
    <source>
        <dbReference type="Proteomes" id="UP001341259"/>
    </source>
</evidence>
<proteinExistence type="predicted"/>
<organism evidence="1 2">
    <name type="scientific">Streptomyces violaceus</name>
    <name type="common">Streptomyces venezuelae</name>
    <dbReference type="NCBI Taxonomy" id="1936"/>
    <lineage>
        <taxon>Bacteria</taxon>
        <taxon>Bacillati</taxon>
        <taxon>Actinomycetota</taxon>
        <taxon>Actinomycetes</taxon>
        <taxon>Kitasatosporales</taxon>
        <taxon>Streptomycetaceae</taxon>
        <taxon>Streptomyces</taxon>
    </lineage>
</organism>
<dbReference type="Proteomes" id="UP001341259">
    <property type="component" value="Chromosome"/>
</dbReference>
<dbReference type="RefSeq" id="WP_328336765.1">
    <property type="nucleotide sequence ID" value="NZ_CP107906.1"/>
</dbReference>
<reference evidence="1 2" key="1">
    <citation type="submission" date="2022-10" db="EMBL/GenBank/DDBJ databases">
        <title>The complete genomes of actinobacterial strains from the NBC collection.</title>
        <authorList>
            <person name="Joergensen T.S."/>
            <person name="Alvarez Arevalo M."/>
            <person name="Sterndorff E.B."/>
            <person name="Faurdal D."/>
            <person name="Vuksanovic O."/>
            <person name="Mourched A.-S."/>
            <person name="Charusanti P."/>
            <person name="Shaw S."/>
            <person name="Blin K."/>
            <person name="Weber T."/>
        </authorList>
    </citation>
    <scope>NUCLEOTIDE SEQUENCE [LARGE SCALE GENOMIC DNA]</scope>
    <source>
        <strain evidence="1 2">NBC_00456</strain>
    </source>
</reference>
<keyword evidence="2" id="KW-1185">Reference proteome</keyword>
<sequence length="63" mass="6475">MDAFEPAATVTIGAAPESASVAREPVLDDAKKCGPKTIPLYDCGGLAYVYCLKSAGHDGPHTP</sequence>
<protein>
    <submittedName>
        <fullName evidence="1">Uncharacterized protein</fullName>
    </submittedName>
</protein>
<evidence type="ECO:0000313" key="1">
    <source>
        <dbReference type="EMBL" id="WUG92343.1"/>
    </source>
</evidence>
<name>A0ABZ1NKU1_STRVL</name>
<dbReference type="EMBL" id="CP107906">
    <property type="protein sequence ID" value="WUG92343.1"/>
    <property type="molecule type" value="Genomic_DNA"/>
</dbReference>